<feature type="region of interest" description="Disordered" evidence="1">
    <location>
        <begin position="895"/>
        <end position="923"/>
    </location>
</feature>
<reference evidence="3 4" key="1">
    <citation type="submission" date="2024-08" db="EMBL/GenBank/DDBJ databases">
        <title>Genome sequence of Streptomyces aureus CACIA-1.46HGO.</title>
        <authorList>
            <person name="Evangelista-Martinez Z."/>
        </authorList>
    </citation>
    <scope>NUCLEOTIDE SEQUENCE [LARGE SCALE GENOMIC DNA]</scope>
    <source>
        <strain evidence="3 4">CACIA-1.46HGO</strain>
    </source>
</reference>
<feature type="region of interest" description="Disordered" evidence="1">
    <location>
        <begin position="84"/>
        <end position="105"/>
    </location>
</feature>
<feature type="transmembrane region" description="Helical" evidence="2">
    <location>
        <begin position="25"/>
        <end position="47"/>
    </location>
</feature>
<evidence type="ECO:0008006" key="5">
    <source>
        <dbReference type="Google" id="ProtNLM"/>
    </source>
</evidence>
<keyword evidence="4" id="KW-1185">Reference proteome</keyword>
<sequence length="923" mass="101138">MGDIVESVFSFVVPADVPWVLLLRVAWWLAWSGGVGAIVAGAGSLWWRWRARRLLRKRAVVELVPSHNFDPSDKDMAPHAARLARASQTTQCTPRRAQGMRLRHGSDGQGQLALRMEGPATSAALMRLPSLPNVQVRSRQSRRSRDPVERITFEGATPLPRPAAAPQRVSLAKSSGQAAPAEPDALYVARAELVLARPDHKRLTPAALDPDPLQVLADACAQVDAERGEQAELVVDVVPVASWRVAAWRRRLVRRAEQRGPSAYGETLGSGRRSGSSWSTLVEGLNGGKPLSSTSASRPLPRQKDLADGVGKFLPATDAQVFAVQVLVRVSGTHPARAQARLHQVMAVMDAWSGENWWRPVGPRRARWRPYSSVWWRRRSFDRRYNSGEFAPARRQWVTSGELAALLRPASVHCTAQNVVRTGGTLAPAPRTLPTWTGQCGVVPLGRVTEADGRTRLACLPQAEVLFGASFGKSGFGKSELALLQAITLAYGGFGTWFLDPHGAAIKRALPYLTHPAVIGRVQLIDLSVKKPGAMVAAWNPLSMEGRAEEEIQDVIGSVVAGLAAAQGWGDGAPRARGILSHAVEILAHLAYLMCQRWRPDLQPTLFTIPRLLTDDEWRESVLTQMPLKLQQFWRTTFPKYEGSAVPVVTQTIEQLATSTSLRAFLGQPQSTYDVRRAMDERQIVLLRCSGTGSGDQIITSLLLFDLFRAGHSREDADPELLATLFAFADELKAIDGAARGYIAAILEQLRKYEVRLMAMTQMAMRLSEETRIALMQNQSLLSAAAADTDEAAFLAKRLPGAEAMTLMQQPKWHYAMRATLKGSPTATFQVAGVPVHEVLANYHHPERLAQLEEAVDKTLRRRPVRTVLSELDGSDDGRMPGLDDRILAELGRRSVPAKPLAHPGDTHPEDDCWPEAGSSEVA</sequence>
<organism evidence="3 4">
    <name type="scientific">Streptomyces aureus</name>
    <dbReference type="NCBI Taxonomy" id="193461"/>
    <lineage>
        <taxon>Bacteria</taxon>
        <taxon>Bacillati</taxon>
        <taxon>Actinomycetota</taxon>
        <taxon>Actinomycetes</taxon>
        <taxon>Kitasatosporales</taxon>
        <taxon>Streptomycetaceae</taxon>
        <taxon>Streptomyces</taxon>
    </lineage>
</organism>
<keyword evidence="2" id="KW-0472">Membrane</keyword>
<evidence type="ECO:0000313" key="4">
    <source>
        <dbReference type="Proteomes" id="UP001571476"/>
    </source>
</evidence>
<keyword evidence="2" id="KW-1133">Transmembrane helix</keyword>
<dbReference type="RefSeq" id="WP_372566162.1">
    <property type="nucleotide sequence ID" value="NZ_JBGOSP010000033.1"/>
</dbReference>
<proteinExistence type="predicted"/>
<protein>
    <recommendedName>
        <fullName evidence="5">ATP/GTP-binding protein</fullName>
    </recommendedName>
</protein>
<dbReference type="Proteomes" id="UP001571476">
    <property type="component" value="Unassembled WGS sequence"/>
</dbReference>
<dbReference type="InterPro" id="IPR027417">
    <property type="entry name" value="P-loop_NTPase"/>
</dbReference>
<accession>A0ABV4SUK0</accession>
<feature type="region of interest" description="Disordered" evidence="1">
    <location>
        <begin position="134"/>
        <end position="165"/>
    </location>
</feature>
<gene>
    <name evidence="3" type="ORF">ACEG43_38970</name>
</gene>
<feature type="compositionally biased region" description="Basic and acidic residues" evidence="1">
    <location>
        <begin position="143"/>
        <end position="152"/>
    </location>
</feature>
<evidence type="ECO:0000256" key="1">
    <source>
        <dbReference type="SAM" id="MobiDB-lite"/>
    </source>
</evidence>
<keyword evidence="2" id="KW-0812">Transmembrane</keyword>
<evidence type="ECO:0000256" key="2">
    <source>
        <dbReference type="SAM" id="Phobius"/>
    </source>
</evidence>
<name>A0ABV4SUK0_9ACTN</name>
<dbReference type="SUPFAM" id="SSF52540">
    <property type="entry name" value="P-loop containing nucleoside triphosphate hydrolases"/>
    <property type="match status" value="1"/>
</dbReference>
<dbReference type="EMBL" id="JBGOSP010000033">
    <property type="protein sequence ID" value="MFA3842112.1"/>
    <property type="molecule type" value="Genomic_DNA"/>
</dbReference>
<comment type="caution">
    <text evidence="3">The sequence shown here is derived from an EMBL/GenBank/DDBJ whole genome shotgun (WGS) entry which is preliminary data.</text>
</comment>
<evidence type="ECO:0000313" key="3">
    <source>
        <dbReference type="EMBL" id="MFA3842112.1"/>
    </source>
</evidence>